<gene>
    <name evidence="2" type="ORF">SJ059_02450</name>
</gene>
<feature type="transmembrane region" description="Helical" evidence="1">
    <location>
        <begin position="57"/>
        <end position="77"/>
    </location>
</feature>
<keyword evidence="1" id="KW-0472">Membrane</keyword>
<accession>A0AAW9DZ77</accession>
<dbReference type="AlphaFoldDB" id="A0AAW9DZ77"/>
<organism evidence="2 3">
    <name type="scientific">Klebsiella aerogenes</name>
    <name type="common">Enterobacter aerogenes</name>
    <dbReference type="NCBI Taxonomy" id="548"/>
    <lineage>
        <taxon>Bacteria</taxon>
        <taxon>Pseudomonadati</taxon>
        <taxon>Pseudomonadota</taxon>
        <taxon>Gammaproteobacteria</taxon>
        <taxon>Enterobacterales</taxon>
        <taxon>Enterobacteriaceae</taxon>
        <taxon>Klebsiella/Raoultella group</taxon>
        <taxon>Klebsiella</taxon>
    </lineage>
</organism>
<feature type="transmembrane region" description="Helical" evidence="1">
    <location>
        <begin position="12"/>
        <end position="37"/>
    </location>
</feature>
<protein>
    <submittedName>
        <fullName evidence="2">Type VI secretion protein VasK</fullName>
    </submittedName>
</protein>
<keyword evidence="1" id="KW-0812">Transmembrane</keyword>
<keyword evidence="1" id="KW-1133">Transmembrane helix</keyword>
<dbReference type="EMBL" id="JAWZZT010000002">
    <property type="protein sequence ID" value="MDX7013339.1"/>
    <property type="molecule type" value="Genomic_DNA"/>
</dbReference>
<sequence length="363" mass="40748">MFKEKNAAVMTVAATATLCLAVWTIVVLLSGLGWWNWHANRTLQWTAIREIVTVCGLIWAYGLCLWILGFIAFHLFIRQKADGQQRQTRTFISQQTKPAQPFASLKHFLRRRYGRLWRNKVRLLWVAGEAAQIAAIAPGLAQQQWLEGRGTVLIHGGSLLAEVDNERLSALRRLRGRRPLDGIVLALDNAQATAATLDGYLRTLEQVAQVLRYQPPVYLWQLHDSDWLQDTRITQTLGALFPPRAVPQDVERQLRAILPAMLAQGTQQLCADSSHDYLLRVAKWLKEGGISGWKTLLTPWLTGYLQQIPLRGLLFSPSLKAEEAVDNGLYPHRWPAPAVWQGIIADCGRARGVPVGVALSLIH</sequence>
<name>A0AAW9DZ77_KLEAE</name>
<evidence type="ECO:0000256" key="1">
    <source>
        <dbReference type="SAM" id="Phobius"/>
    </source>
</evidence>
<feature type="non-terminal residue" evidence="2">
    <location>
        <position position="363"/>
    </location>
</feature>
<dbReference type="InterPro" id="IPR053156">
    <property type="entry name" value="T6SS_TssM-like"/>
</dbReference>
<dbReference type="Proteomes" id="UP001279012">
    <property type="component" value="Unassembled WGS sequence"/>
</dbReference>
<reference evidence="2" key="1">
    <citation type="submission" date="2023-11" db="EMBL/GenBank/DDBJ databases">
        <title>Detection of rare carbapenemases in Enterobacterales - comparison of two colorimetric and two CIM-based carbapenemase assays.</title>
        <authorList>
            <person name="Schaffarczyk L."/>
            <person name="Noster J."/>
            <person name="Stelzer Y."/>
            <person name="Sattler J."/>
            <person name="Gatermann S."/>
            <person name="Hamprecht A."/>
        </authorList>
    </citation>
    <scope>NUCLEOTIDE SEQUENCE</scope>
    <source>
        <strain evidence="2">CIM-Cont-037</strain>
    </source>
</reference>
<evidence type="ECO:0000313" key="2">
    <source>
        <dbReference type="EMBL" id="MDX7013339.1"/>
    </source>
</evidence>
<dbReference type="PANTHER" id="PTHR36153:SF1">
    <property type="entry name" value="TYPE VI SECRETION SYSTEM COMPONENT TSSM1"/>
    <property type="match status" value="1"/>
</dbReference>
<comment type="caution">
    <text evidence="2">The sequence shown here is derived from an EMBL/GenBank/DDBJ whole genome shotgun (WGS) entry which is preliminary data.</text>
</comment>
<evidence type="ECO:0000313" key="3">
    <source>
        <dbReference type="Proteomes" id="UP001279012"/>
    </source>
</evidence>
<proteinExistence type="predicted"/>
<dbReference type="PANTHER" id="PTHR36153">
    <property type="entry name" value="INNER MEMBRANE PROTEIN-RELATED"/>
    <property type="match status" value="1"/>
</dbReference>